<sequence length="185" mass="21585">MRKGLLIVDVQNDYFPNGRCELFKAEETLENIKKLLEYFRKNKFPIYYIKHISENEDATFFLPGTDGIEIHKEIKPLNNEKVVIKNYPNSFYNTDLKEILQKDLIDELIICGMMTHMCIDTTVRAARDLGYKNILVSDACTTKDLEWNSIKIPAETVQNVYMASLNGKFAHVIKTEEYFKKLCEE</sequence>
<dbReference type="EC" id="3.-.-.-" evidence="3"/>
<dbReference type="RefSeq" id="WP_006806843.1">
    <property type="nucleotide sequence ID" value="NZ_ADAD01000059.1"/>
</dbReference>
<protein>
    <submittedName>
        <fullName evidence="3">Isochorismatase family protein</fullName>
        <ecNumber evidence="3">3.-.-.-</ecNumber>
    </submittedName>
</protein>
<dbReference type="InterPro" id="IPR036380">
    <property type="entry name" value="Isochorismatase-like_sf"/>
</dbReference>
<dbReference type="PANTHER" id="PTHR43540">
    <property type="entry name" value="PEROXYUREIDOACRYLATE/UREIDOACRYLATE AMIDOHYDROLASE-RELATED"/>
    <property type="match status" value="1"/>
</dbReference>
<dbReference type="Pfam" id="PF00857">
    <property type="entry name" value="Isochorismatase"/>
    <property type="match status" value="1"/>
</dbReference>
<dbReference type="InterPro" id="IPR000868">
    <property type="entry name" value="Isochorismatase-like_dom"/>
</dbReference>
<dbReference type="eggNOG" id="COG1335">
    <property type="taxonomic scope" value="Bacteria"/>
</dbReference>
<evidence type="ECO:0000313" key="3">
    <source>
        <dbReference type="EMBL" id="EEY35552.1"/>
    </source>
</evidence>
<dbReference type="Gene3D" id="3.40.50.850">
    <property type="entry name" value="Isochorismatase-like"/>
    <property type="match status" value="1"/>
</dbReference>
<comment type="caution">
    <text evidence="3">The sequence shown here is derived from an EMBL/GenBank/DDBJ whole genome shotgun (WGS) entry which is preliminary data.</text>
</comment>
<dbReference type="CDD" id="cd01014">
    <property type="entry name" value="nicotinamidase_related"/>
    <property type="match status" value="1"/>
</dbReference>
<accession>D0GK38</accession>
<organism evidence="3 4">
    <name type="scientific">Pseudoleptotrichia goodfellowii F0264</name>
    <dbReference type="NCBI Taxonomy" id="596323"/>
    <lineage>
        <taxon>Bacteria</taxon>
        <taxon>Fusobacteriati</taxon>
        <taxon>Fusobacteriota</taxon>
        <taxon>Fusobacteriia</taxon>
        <taxon>Fusobacteriales</taxon>
        <taxon>Leptotrichiaceae</taxon>
        <taxon>Pseudoleptotrichia</taxon>
    </lineage>
</organism>
<dbReference type="InterPro" id="IPR050272">
    <property type="entry name" value="Isochorismatase-like_hydrls"/>
</dbReference>
<reference evidence="3 4" key="1">
    <citation type="submission" date="2009-10" db="EMBL/GenBank/DDBJ databases">
        <authorList>
            <person name="Harkins D.M."/>
            <person name="Madupu R."/>
            <person name="Durkin A.S."/>
            <person name="Torralba M."/>
            <person name="Methe B."/>
            <person name="Sutton G.G."/>
            <person name="Strausberg R.L."/>
            <person name="Nelson K.E."/>
        </authorList>
    </citation>
    <scope>NUCLEOTIDE SEQUENCE [LARGE SCALE GENOMIC DNA]</scope>
    <source>
        <strain evidence="3 4">F0264</strain>
    </source>
</reference>
<feature type="domain" description="Isochorismatase-like" evidence="2">
    <location>
        <begin position="5"/>
        <end position="148"/>
    </location>
</feature>
<dbReference type="Proteomes" id="UP000004226">
    <property type="component" value="Unassembled WGS sequence"/>
</dbReference>
<dbReference type="AlphaFoldDB" id="D0GK38"/>
<dbReference type="SUPFAM" id="SSF52499">
    <property type="entry name" value="Isochorismatase-like hydrolases"/>
    <property type="match status" value="1"/>
</dbReference>
<gene>
    <name evidence="3" type="ORF">HMPREF0554_0244</name>
</gene>
<dbReference type="PANTHER" id="PTHR43540:SF1">
    <property type="entry name" value="ISOCHORISMATASE HYDROLASE"/>
    <property type="match status" value="1"/>
</dbReference>
<evidence type="ECO:0000313" key="4">
    <source>
        <dbReference type="Proteomes" id="UP000004226"/>
    </source>
</evidence>
<name>D0GK38_9FUSO</name>
<evidence type="ECO:0000259" key="2">
    <source>
        <dbReference type="Pfam" id="PF00857"/>
    </source>
</evidence>
<keyword evidence="1 3" id="KW-0378">Hydrolase</keyword>
<proteinExistence type="predicted"/>
<evidence type="ECO:0000256" key="1">
    <source>
        <dbReference type="ARBA" id="ARBA00022801"/>
    </source>
</evidence>
<dbReference type="EMBL" id="ADAD01000059">
    <property type="protein sequence ID" value="EEY35552.1"/>
    <property type="molecule type" value="Genomic_DNA"/>
</dbReference>
<keyword evidence="4" id="KW-1185">Reference proteome</keyword>
<dbReference type="GO" id="GO:0016787">
    <property type="term" value="F:hydrolase activity"/>
    <property type="evidence" value="ECO:0007669"/>
    <property type="project" value="UniProtKB-KW"/>
</dbReference>